<reference evidence="3 4" key="1">
    <citation type="submission" date="2023-11" db="EMBL/GenBank/DDBJ databases">
        <title>MicrobeMod: A computational toolkit for identifying prokaryotic methylation and restriction-modification with nanopore sequencing.</title>
        <authorList>
            <person name="Crits-Christoph A."/>
            <person name="Kang S.C."/>
            <person name="Lee H."/>
            <person name="Ostrov N."/>
        </authorList>
    </citation>
    <scope>NUCLEOTIDE SEQUENCE [LARGE SCALE GENOMIC DNA]</scope>
    <source>
        <strain evidence="3 4">ATCC 25935</strain>
    </source>
</reference>
<name>A0ABZ0XX53_9BURK</name>
<evidence type="ECO:0000259" key="2">
    <source>
        <dbReference type="Pfam" id="PF10988"/>
    </source>
</evidence>
<evidence type="ECO:0000256" key="1">
    <source>
        <dbReference type="SAM" id="SignalP"/>
    </source>
</evidence>
<dbReference type="EMBL" id="CP140152">
    <property type="protein sequence ID" value="WQH04336.1"/>
    <property type="molecule type" value="Genomic_DNA"/>
</dbReference>
<feature type="signal peptide" evidence="1">
    <location>
        <begin position="1"/>
        <end position="24"/>
    </location>
</feature>
<dbReference type="RefSeq" id="WP_154820092.1">
    <property type="nucleotide sequence ID" value="NZ_CP140152.1"/>
</dbReference>
<dbReference type="InterPro" id="IPR021255">
    <property type="entry name" value="DUF2807"/>
</dbReference>
<evidence type="ECO:0000313" key="3">
    <source>
        <dbReference type="EMBL" id="WQH04336.1"/>
    </source>
</evidence>
<keyword evidence="4" id="KW-1185">Reference proteome</keyword>
<organism evidence="3 4">
    <name type="scientific">Duganella zoogloeoides</name>
    <dbReference type="NCBI Taxonomy" id="75659"/>
    <lineage>
        <taxon>Bacteria</taxon>
        <taxon>Pseudomonadati</taxon>
        <taxon>Pseudomonadota</taxon>
        <taxon>Betaproteobacteria</taxon>
        <taxon>Burkholderiales</taxon>
        <taxon>Oxalobacteraceae</taxon>
        <taxon>Telluria group</taxon>
        <taxon>Duganella</taxon>
    </lineage>
</organism>
<dbReference type="Gene3D" id="2.160.20.120">
    <property type="match status" value="1"/>
</dbReference>
<feature type="chain" id="PRO_5045702469" evidence="1">
    <location>
        <begin position="25"/>
        <end position="257"/>
    </location>
</feature>
<sequence length="257" mass="26443">MMKTTLKAAMLAAVLCSGTPAALAAELTSESRSVDARTVNLNLDGVISVKVKQGPVASLTLYGKPEALKKVTVLQSGDQLRIDTGKTSNSISFGNKQDLRAELTLPNLREVISGGVGATEVNGFSGDTLRLTLQGAGAVKVNAQYRNVDVHLGGIGGMTVNAGNSDNVHLHLNGAGRIEMIGQTKQLNASLGGVGSLDAQQLRAESVDVQLTGLGSASVYARTRANLSLSGLGSATVYGKPANRQSSAQGLGSVSWQ</sequence>
<feature type="domain" description="Putative auto-transporter adhesin head GIN" evidence="2">
    <location>
        <begin position="42"/>
        <end position="241"/>
    </location>
</feature>
<gene>
    <name evidence="3" type="ORF">SR858_25415</name>
</gene>
<dbReference type="GeneID" id="43165486"/>
<dbReference type="Proteomes" id="UP001326110">
    <property type="component" value="Chromosome"/>
</dbReference>
<proteinExistence type="predicted"/>
<dbReference type="Pfam" id="PF10988">
    <property type="entry name" value="DUF2807"/>
    <property type="match status" value="1"/>
</dbReference>
<evidence type="ECO:0000313" key="4">
    <source>
        <dbReference type="Proteomes" id="UP001326110"/>
    </source>
</evidence>
<accession>A0ABZ0XX53</accession>
<keyword evidence="1" id="KW-0732">Signal</keyword>
<protein>
    <submittedName>
        <fullName evidence="3">DUF2807 domain-containing protein</fullName>
    </submittedName>
</protein>